<accession>A0A9N9R8H8</accession>
<protein>
    <recommendedName>
        <fullName evidence="6">DNA polymerase V</fullName>
    </recommendedName>
</protein>
<gene>
    <name evidence="4" type="ORF">DIATSA_LOCUS8987</name>
</gene>
<feature type="compositionally biased region" description="Acidic residues" evidence="3">
    <location>
        <begin position="716"/>
        <end position="727"/>
    </location>
</feature>
<name>A0A9N9R8H8_9NEOP</name>
<evidence type="ECO:0000256" key="1">
    <source>
        <dbReference type="ARBA" id="ARBA00004123"/>
    </source>
</evidence>
<evidence type="ECO:0000313" key="4">
    <source>
        <dbReference type="EMBL" id="CAG9791369.1"/>
    </source>
</evidence>
<feature type="region of interest" description="Disordered" evidence="3">
    <location>
        <begin position="681"/>
        <end position="730"/>
    </location>
</feature>
<keyword evidence="2" id="KW-0539">Nucleus</keyword>
<organism evidence="4 5">
    <name type="scientific">Diatraea saccharalis</name>
    <name type="common">sugarcane borer</name>
    <dbReference type="NCBI Taxonomy" id="40085"/>
    <lineage>
        <taxon>Eukaryota</taxon>
        <taxon>Metazoa</taxon>
        <taxon>Ecdysozoa</taxon>
        <taxon>Arthropoda</taxon>
        <taxon>Hexapoda</taxon>
        <taxon>Insecta</taxon>
        <taxon>Pterygota</taxon>
        <taxon>Neoptera</taxon>
        <taxon>Endopterygota</taxon>
        <taxon>Lepidoptera</taxon>
        <taxon>Glossata</taxon>
        <taxon>Ditrysia</taxon>
        <taxon>Pyraloidea</taxon>
        <taxon>Crambidae</taxon>
        <taxon>Crambinae</taxon>
        <taxon>Diatraea</taxon>
    </lineage>
</organism>
<dbReference type="InterPro" id="IPR007015">
    <property type="entry name" value="DNA_pol_V/MYBBP1A"/>
</dbReference>
<feature type="compositionally biased region" description="Basic and acidic residues" evidence="3">
    <location>
        <begin position="1111"/>
        <end position="1126"/>
    </location>
</feature>
<dbReference type="PANTHER" id="PTHR13213">
    <property type="entry name" value="MYB-BINDING PROTEIN 1A FAMILY MEMBER"/>
    <property type="match status" value="1"/>
</dbReference>
<dbReference type="GO" id="GO:0003714">
    <property type="term" value="F:transcription corepressor activity"/>
    <property type="evidence" value="ECO:0007669"/>
    <property type="project" value="TreeGrafter"/>
</dbReference>
<dbReference type="OrthoDB" id="342531at2759"/>
<reference evidence="4" key="2">
    <citation type="submission" date="2022-10" db="EMBL/GenBank/DDBJ databases">
        <authorList>
            <consortium name="ENA_rothamsted_submissions"/>
            <consortium name="culmorum"/>
            <person name="King R."/>
        </authorList>
    </citation>
    <scope>NUCLEOTIDE SEQUENCE</scope>
</reference>
<sequence length="1126" mass="129183">MEIKLLDNGDTDSKKADRSITSSILEAFDLLKAAKDDDKITGGARIIIQLLRDEDNKDEKYALKRLVRSLGANIPDMRTGYFATLVTVITKIKSITIAQLLDLVRKELHANNSSKSEVGDVALGQILVCSAIFRSGLMIKSTEDEQKEVLNLLLSASKKKSYLSTVAFLILMDFVNLLNEDEFTSIVWSNLKQEFKKDIKDHNLDSLFFLLIICKKFPNKVKLRKLIGVSEVICDDTLQDISEKLMAGIDYNSVNHPIYEVIGEQMANSPHLQQFWISGIDSQLSKHNRNRELVTLNIFKAILSNLRDNINVLPELISTNFFKLFMDWFKGLQTVSKIRNKRDDEDDHKIMIKKEKEILMILAKAMKFDNVDNKIRVEVLNKLLLNPGEINFTEITGTSLIKSIIADLDKDGVKKMAKKFKGILLNTTKKYVKEDVERNWYNNERLKAAELISFLVIHEAVKDDTDFKLNYMKLLMCFGFFKIGSDESVAISKDLAGAIKACFYRCFTSKFTNVDSLVFVLSSLCNFITSSLDKEQIRMKIEKQFPKESMECWELLSGVTENIENKESKSKVDKVFLVLLYQLGLFLFSEPIHVKVARSSIKELKSCYDHYRKENKKKNKVKDPELSDEPEWIEVLIEVLLSILSIESSVLRSVVQCVFRLLWEFLTPTAVGQIVSVLDPENESNPLANESDSENDSESESDNEQNEDTKKKILDDSSESEDEDDDEMKTPEQLRMAVQKALGSAATESDAESVDADLIDDEEADKLDEALAEAFKQFGQSKGKNNKKDRKDKKNLSDFRIRVLDLLIIYLEKDPSMDICLSMIAPLMRCLEFCIQDNQFKELENRVRKTIKVLTKVRKFSSTEGITLEILCDYLKSTIDKGARSQFLFQAVGDVITFFATFIVHCSIKIDNNTTKSKKKHVIPIAEALKDSLHNYFVNRNCLLPIIFFHSILQMEWEGNFILMPIIIEHVFNNQVRQFRRNEGLDLMVGFYRALNRNKPTNIAILSKLSNLEETFEKTIKNNFHKETNFEVKHNFIVLLKKLINTMKSFHESCHIKTNLDFQSLLDIIGSYKCTTKGKQNNMKNEGGNESNKTRSNKKRRKLDQMNGHSELQKKRLRKDSVNGER</sequence>
<feature type="region of interest" description="Disordered" evidence="3">
    <location>
        <begin position="1077"/>
        <end position="1126"/>
    </location>
</feature>
<dbReference type="Pfam" id="PF04931">
    <property type="entry name" value="DNA_pol_phi"/>
    <property type="match status" value="1"/>
</dbReference>
<dbReference type="GO" id="GO:0005730">
    <property type="term" value="C:nucleolus"/>
    <property type="evidence" value="ECO:0007669"/>
    <property type="project" value="InterPro"/>
</dbReference>
<evidence type="ECO:0000256" key="3">
    <source>
        <dbReference type="SAM" id="MobiDB-lite"/>
    </source>
</evidence>
<dbReference type="EMBL" id="OU893334">
    <property type="protein sequence ID" value="CAG9791369.1"/>
    <property type="molecule type" value="Genomic_DNA"/>
</dbReference>
<evidence type="ECO:0000313" key="5">
    <source>
        <dbReference type="Proteomes" id="UP001153714"/>
    </source>
</evidence>
<dbReference type="Proteomes" id="UP001153714">
    <property type="component" value="Chromosome 3"/>
</dbReference>
<feature type="compositionally biased region" description="Polar residues" evidence="3">
    <location>
        <begin position="1077"/>
        <end position="1090"/>
    </location>
</feature>
<evidence type="ECO:0000256" key="2">
    <source>
        <dbReference type="ARBA" id="ARBA00023242"/>
    </source>
</evidence>
<dbReference type="GO" id="GO:0043565">
    <property type="term" value="F:sequence-specific DNA binding"/>
    <property type="evidence" value="ECO:0007669"/>
    <property type="project" value="TreeGrafter"/>
</dbReference>
<dbReference type="PANTHER" id="PTHR13213:SF2">
    <property type="entry name" value="MYB-BINDING PROTEIN 1A"/>
    <property type="match status" value="1"/>
</dbReference>
<feature type="compositionally biased region" description="Acidic residues" evidence="3">
    <location>
        <begin position="691"/>
        <end position="706"/>
    </location>
</feature>
<reference evidence="4" key="1">
    <citation type="submission" date="2021-12" db="EMBL/GenBank/DDBJ databases">
        <authorList>
            <person name="King R."/>
        </authorList>
    </citation>
    <scope>NUCLEOTIDE SEQUENCE</scope>
</reference>
<proteinExistence type="predicted"/>
<keyword evidence="5" id="KW-1185">Reference proteome</keyword>
<evidence type="ECO:0008006" key="6">
    <source>
        <dbReference type="Google" id="ProtNLM"/>
    </source>
</evidence>
<comment type="subcellular location">
    <subcellularLocation>
        <location evidence="1">Nucleus</location>
    </subcellularLocation>
</comment>
<dbReference type="GO" id="GO:0003723">
    <property type="term" value="F:RNA binding"/>
    <property type="evidence" value="ECO:0007669"/>
    <property type="project" value="TreeGrafter"/>
</dbReference>
<dbReference type="AlphaFoldDB" id="A0A9N9R8H8"/>